<dbReference type="EMBL" id="FO082272">
    <property type="protein sequence ID" value="CCO66073.1"/>
    <property type="molecule type" value="Genomic_DNA"/>
</dbReference>
<dbReference type="GeneID" id="19014656"/>
<keyword evidence="2" id="KW-1185">Reference proteome</keyword>
<evidence type="ECO:0000313" key="1">
    <source>
        <dbReference type="EMBL" id="CCO66073.1"/>
    </source>
</evidence>
<dbReference type="Proteomes" id="UP000198341">
    <property type="component" value="Chromosome 7"/>
</dbReference>
<reference evidence="1 2" key="1">
    <citation type="submission" date="2011-10" db="EMBL/GenBank/DDBJ databases">
        <authorList>
            <person name="Genoscope - CEA"/>
        </authorList>
    </citation>
    <scope>NUCLEOTIDE SEQUENCE [LARGE SCALE GENOMIC DNA]</scope>
    <source>
        <strain evidence="1 2">RCC 1105</strain>
    </source>
</reference>
<dbReference type="OrthoDB" id="513607at2759"/>
<proteinExistence type="predicted"/>
<dbReference type="PANTHER" id="PTHR37563:SF2">
    <property type="entry name" value="PHYTANOYL-COA DIOXYGENASE FAMILY PROTEIN (AFU_ORTHOLOGUE AFUA_2G03330)"/>
    <property type="match status" value="1"/>
</dbReference>
<dbReference type="RefSeq" id="XP_007511985.1">
    <property type="nucleotide sequence ID" value="XM_007511923.1"/>
</dbReference>
<sequence length="408" mass="45400">MTTIFASSSSSSVCLSRSSSSATSKLCLRRSKKWIPLSEGGRRRTKTLRVWREINEHVTAVVDASFREEEDEEEDEEETEGLGGVVSDAAALEMYLRLESGKQRECVETFVSEEAREKTLSATSVVDVEERRGDEKNGNETITKSMKLREAERAADILRTHGLVFLKSVVPEETCDEILADLNAICDECKETYGDALRRTDVLLGVGDDNGDDSGDGKINGVKKALEFACKEEGGNIRNILSFVEDATEDAVLVELSVLATEKGADRQVLHPDVAYDAPHETLYSVFIALQDVTQDMGPTLFVLNSHDKQTHDQLPKTKWTEKEFDVLRTKRAVEALLKKGDAVLYNARAFHQGGENTSGRRALLTLTFLKPPVPPEPTRRNKECLWSIREDVFRRQITAKDLATGGE</sequence>
<organism evidence="1 2">
    <name type="scientific">Bathycoccus prasinos</name>
    <dbReference type="NCBI Taxonomy" id="41875"/>
    <lineage>
        <taxon>Eukaryota</taxon>
        <taxon>Viridiplantae</taxon>
        <taxon>Chlorophyta</taxon>
        <taxon>Mamiellophyceae</taxon>
        <taxon>Mamiellales</taxon>
        <taxon>Bathycoccaceae</taxon>
        <taxon>Bathycoccus</taxon>
    </lineage>
</organism>
<accession>K8F183</accession>
<evidence type="ECO:0008006" key="3">
    <source>
        <dbReference type="Google" id="ProtNLM"/>
    </source>
</evidence>
<dbReference type="Pfam" id="PF05721">
    <property type="entry name" value="PhyH"/>
    <property type="match status" value="1"/>
</dbReference>
<gene>
    <name evidence="1" type="ORF">Bathy07g01660</name>
</gene>
<dbReference type="AlphaFoldDB" id="K8F183"/>
<protein>
    <recommendedName>
        <fullName evidence="3">Phytanoyl-CoA dioxygenase</fullName>
    </recommendedName>
</protein>
<dbReference type="InterPro" id="IPR008775">
    <property type="entry name" value="Phytyl_CoA_dOase-like"/>
</dbReference>
<dbReference type="InterPro" id="IPR051961">
    <property type="entry name" value="Fungal_Metabolite_Diox"/>
</dbReference>
<dbReference type="SUPFAM" id="SSF51197">
    <property type="entry name" value="Clavaminate synthase-like"/>
    <property type="match status" value="1"/>
</dbReference>
<evidence type="ECO:0000313" key="2">
    <source>
        <dbReference type="Proteomes" id="UP000198341"/>
    </source>
</evidence>
<dbReference type="Gene3D" id="2.60.120.620">
    <property type="entry name" value="q2cbj1_9rhob like domain"/>
    <property type="match status" value="1"/>
</dbReference>
<dbReference type="KEGG" id="bpg:Bathy07g01660"/>
<dbReference type="PANTHER" id="PTHR37563">
    <property type="entry name" value="PHYTANOYL-COA DIOXYGENASE FAMILY PROTEIN (AFU_ORTHOLOGUE AFUA_2G03330)"/>
    <property type="match status" value="1"/>
</dbReference>
<name>K8F183_9CHLO</name>